<organism evidence="2 3">
    <name type="scientific">Flemingia macrophylla</name>
    <dbReference type="NCBI Taxonomy" id="520843"/>
    <lineage>
        <taxon>Eukaryota</taxon>
        <taxon>Viridiplantae</taxon>
        <taxon>Streptophyta</taxon>
        <taxon>Embryophyta</taxon>
        <taxon>Tracheophyta</taxon>
        <taxon>Spermatophyta</taxon>
        <taxon>Magnoliopsida</taxon>
        <taxon>eudicotyledons</taxon>
        <taxon>Gunneridae</taxon>
        <taxon>Pentapetalae</taxon>
        <taxon>rosids</taxon>
        <taxon>fabids</taxon>
        <taxon>Fabales</taxon>
        <taxon>Fabaceae</taxon>
        <taxon>Papilionoideae</taxon>
        <taxon>50 kb inversion clade</taxon>
        <taxon>NPAAA clade</taxon>
        <taxon>indigoferoid/millettioid clade</taxon>
        <taxon>Phaseoleae</taxon>
        <taxon>Flemingia</taxon>
    </lineage>
</organism>
<evidence type="ECO:0000259" key="1">
    <source>
        <dbReference type="Pfam" id="PF24472"/>
    </source>
</evidence>
<accession>A0ABD1LXL4</accession>
<evidence type="ECO:0000313" key="2">
    <source>
        <dbReference type="EMBL" id="KAL2328236.1"/>
    </source>
</evidence>
<sequence>MAWRHVARLHYASGNFREALRVLDLGIIMGGTLHCEDLDSTVEKVAEQTRSDRVKVSDREWLILQSKFVLSGLPEAFKVYYSSFVFCWFVLRLLVRSVPQA</sequence>
<dbReference type="InterPro" id="IPR056520">
    <property type="entry name" value="ARM_KDM8_N"/>
</dbReference>
<dbReference type="EMBL" id="JBGMDY010000007">
    <property type="protein sequence ID" value="KAL2328236.1"/>
    <property type="molecule type" value="Genomic_DNA"/>
</dbReference>
<gene>
    <name evidence="2" type="ORF">Fmac_021663</name>
</gene>
<evidence type="ECO:0000313" key="3">
    <source>
        <dbReference type="Proteomes" id="UP001603857"/>
    </source>
</evidence>
<comment type="caution">
    <text evidence="2">The sequence shown here is derived from an EMBL/GenBank/DDBJ whole genome shotgun (WGS) entry which is preliminary data.</text>
</comment>
<reference evidence="2 3" key="1">
    <citation type="submission" date="2024-08" db="EMBL/GenBank/DDBJ databases">
        <title>Insights into the chromosomal genome structure of Flemingia macrophylla.</title>
        <authorList>
            <person name="Ding Y."/>
            <person name="Zhao Y."/>
            <person name="Bi W."/>
            <person name="Wu M."/>
            <person name="Zhao G."/>
            <person name="Gong Y."/>
            <person name="Li W."/>
            <person name="Zhang P."/>
        </authorList>
    </citation>
    <scope>NUCLEOTIDE SEQUENCE [LARGE SCALE GENOMIC DNA]</scope>
    <source>
        <strain evidence="2">DYQJB</strain>
        <tissue evidence="2">Leaf</tissue>
    </source>
</reference>
<keyword evidence="3" id="KW-1185">Reference proteome</keyword>
<proteinExistence type="predicted"/>
<name>A0ABD1LXL4_9FABA</name>
<dbReference type="Pfam" id="PF24472">
    <property type="entry name" value="ARM_KDM8_N"/>
    <property type="match status" value="1"/>
</dbReference>
<protein>
    <recommendedName>
        <fullName evidence="1">DM8 domain-containing protein</fullName>
    </recommendedName>
</protein>
<dbReference type="AlphaFoldDB" id="A0ABD1LXL4"/>
<feature type="domain" description="DM8" evidence="1">
    <location>
        <begin position="1"/>
        <end position="56"/>
    </location>
</feature>
<dbReference type="Proteomes" id="UP001603857">
    <property type="component" value="Unassembled WGS sequence"/>
</dbReference>